<proteinExistence type="predicted"/>
<organism evidence="2">
    <name type="scientific">uncultured bacterium CSLG10</name>
    <dbReference type="NCBI Taxonomy" id="1091576"/>
    <lineage>
        <taxon>Bacteria</taxon>
        <taxon>environmental samples</taxon>
    </lineage>
</organism>
<evidence type="ECO:0000313" key="2">
    <source>
        <dbReference type="EMBL" id="AEQ20314.1"/>
    </source>
</evidence>
<accession>G4WV62</accession>
<feature type="transmembrane region" description="Helical" evidence="1">
    <location>
        <begin position="64"/>
        <end position="84"/>
    </location>
</feature>
<reference evidence="2" key="2">
    <citation type="journal article" date="2011" name="J. Bacteriol.">
        <title>Long-chain N-acyl amino acid synthases are linked to the putative PEP-CTERM/exosortase protein-sorting system in Gram-negative bacteria.</title>
        <authorList>
            <person name="Craig J.W."/>
            <person name="Cherry M.A."/>
            <person name="Brady S.F."/>
        </authorList>
    </citation>
    <scope>NUCLEOTIDE SEQUENCE</scope>
</reference>
<keyword evidence="1" id="KW-0472">Membrane</keyword>
<dbReference type="EMBL" id="JF429405">
    <property type="protein sequence ID" value="AEQ20314.1"/>
    <property type="molecule type" value="Genomic_DNA"/>
</dbReference>
<keyword evidence="1" id="KW-0812">Transmembrane</keyword>
<name>G4WV62_9BACT</name>
<protein>
    <recommendedName>
        <fullName evidence="3">Glycerophosphoryl diester phosphodiesterase membrane domain-containing protein</fullName>
    </recommendedName>
</protein>
<sequence length="279" mass="30039">MNGLDLRPLSIGDILDRTFSLYRRHFLLFVGIAGIPQLLVLIFSLGQTFFSWSTTDILTGTRNIGIGILVLIVYLVIAVVAYLFSQGGTILAISDLYLGRTTTIAESLRNISGDLWYLLGVTILSGLAIFGALILLIVPGIYVACRLLVCVPAALIEKRSPREALSRSFGLTKGFAGRAFVILVLSVVMTYAAQLLLAIPAAAALALQAGGPGMIRFWMAVTQVGTSLASILVTPILLIATAVFYFDLRVRKEGFDLQFMMDPNAAQGVPRSSDIPSIL</sequence>
<dbReference type="AlphaFoldDB" id="G4WV62"/>
<evidence type="ECO:0000256" key="1">
    <source>
        <dbReference type="SAM" id="Phobius"/>
    </source>
</evidence>
<feature type="transmembrane region" description="Helical" evidence="1">
    <location>
        <begin position="227"/>
        <end position="246"/>
    </location>
</feature>
<feature type="transmembrane region" description="Helical" evidence="1">
    <location>
        <begin position="115"/>
        <end position="135"/>
    </location>
</feature>
<feature type="transmembrane region" description="Helical" evidence="1">
    <location>
        <begin position="26"/>
        <end position="52"/>
    </location>
</feature>
<reference evidence="2" key="1">
    <citation type="journal article" date="2004" name="Appl. Environ. Microbiol.">
        <title>Long-chain N-acyltyrosine synthases from environmental DNA.</title>
        <authorList>
            <person name="Brady S.F."/>
            <person name="Chao C.J."/>
            <person name="Clardy J."/>
        </authorList>
    </citation>
    <scope>NUCLEOTIDE SEQUENCE</scope>
</reference>
<feature type="transmembrane region" description="Helical" evidence="1">
    <location>
        <begin position="179"/>
        <end position="207"/>
    </location>
</feature>
<evidence type="ECO:0008006" key="3">
    <source>
        <dbReference type="Google" id="ProtNLM"/>
    </source>
</evidence>
<keyword evidence="1" id="KW-1133">Transmembrane helix</keyword>